<keyword evidence="4" id="KW-0479">Metal-binding</keyword>
<keyword evidence="5" id="KW-0460">Magnesium</keyword>
<dbReference type="PANTHER" id="PTHR12001">
    <property type="entry name" value="GERANYLGERANYL PYROPHOSPHATE SYNTHASE"/>
    <property type="match status" value="1"/>
</dbReference>
<dbReference type="CDD" id="cd00685">
    <property type="entry name" value="Trans_IPPS_HT"/>
    <property type="match status" value="1"/>
</dbReference>
<evidence type="ECO:0000256" key="7">
    <source>
        <dbReference type="SAM" id="MobiDB-lite"/>
    </source>
</evidence>
<dbReference type="GO" id="GO:0016740">
    <property type="term" value="F:transferase activity"/>
    <property type="evidence" value="ECO:0007669"/>
    <property type="project" value="UniProtKB-KW"/>
</dbReference>
<gene>
    <name evidence="8" type="ORF">ACFOUW_05140</name>
</gene>
<dbReference type="RefSeq" id="WP_205119985.1">
    <property type="nucleotide sequence ID" value="NZ_JAFBCM010000001.1"/>
</dbReference>
<dbReference type="Pfam" id="PF00348">
    <property type="entry name" value="polyprenyl_synt"/>
    <property type="match status" value="1"/>
</dbReference>
<dbReference type="SFLD" id="SFLDS00005">
    <property type="entry name" value="Isoprenoid_Synthase_Type_I"/>
    <property type="match status" value="1"/>
</dbReference>
<reference evidence="9" key="1">
    <citation type="journal article" date="2019" name="Int. J. Syst. Evol. Microbiol.">
        <title>The Global Catalogue of Microorganisms (GCM) 10K type strain sequencing project: providing services to taxonomists for standard genome sequencing and annotation.</title>
        <authorList>
            <consortium name="The Broad Institute Genomics Platform"/>
            <consortium name="The Broad Institute Genome Sequencing Center for Infectious Disease"/>
            <person name="Wu L."/>
            <person name="Ma J."/>
        </authorList>
    </citation>
    <scope>NUCLEOTIDE SEQUENCE [LARGE SCALE GENOMIC DNA]</scope>
    <source>
        <strain evidence="9">CGMCC 4.7241</strain>
    </source>
</reference>
<dbReference type="Proteomes" id="UP001595699">
    <property type="component" value="Unassembled WGS sequence"/>
</dbReference>
<organism evidence="8 9">
    <name type="scientific">Tenggerimyces flavus</name>
    <dbReference type="NCBI Taxonomy" id="1708749"/>
    <lineage>
        <taxon>Bacteria</taxon>
        <taxon>Bacillati</taxon>
        <taxon>Actinomycetota</taxon>
        <taxon>Actinomycetes</taxon>
        <taxon>Propionibacteriales</taxon>
        <taxon>Nocardioidaceae</taxon>
        <taxon>Tenggerimyces</taxon>
    </lineage>
</organism>
<dbReference type="EMBL" id="JBHRZH010000004">
    <property type="protein sequence ID" value="MFC3760212.1"/>
    <property type="molecule type" value="Genomic_DNA"/>
</dbReference>
<proteinExistence type="inferred from homology"/>
<dbReference type="PANTHER" id="PTHR12001:SF69">
    <property type="entry name" value="ALL TRANS-POLYPRENYL-DIPHOSPHATE SYNTHASE PDSS1"/>
    <property type="match status" value="1"/>
</dbReference>
<dbReference type="Gene3D" id="1.10.600.10">
    <property type="entry name" value="Farnesyl Diphosphate Synthase"/>
    <property type="match status" value="1"/>
</dbReference>
<dbReference type="PROSITE" id="PS00444">
    <property type="entry name" value="POLYPRENYL_SYNTHASE_2"/>
    <property type="match status" value="1"/>
</dbReference>
<dbReference type="InterPro" id="IPR008949">
    <property type="entry name" value="Isoprenoid_synthase_dom_sf"/>
</dbReference>
<evidence type="ECO:0000256" key="2">
    <source>
        <dbReference type="ARBA" id="ARBA00006706"/>
    </source>
</evidence>
<keyword evidence="3 6" id="KW-0808">Transferase</keyword>
<evidence type="ECO:0000313" key="8">
    <source>
        <dbReference type="EMBL" id="MFC3760212.1"/>
    </source>
</evidence>
<evidence type="ECO:0000256" key="1">
    <source>
        <dbReference type="ARBA" id="ARBA00001946"/>
    </source>
</evidence>
<evidence type="ECO:0000313" key="9">
    <source>
        <dbReference type="Proteomes" id="UP001595699"/>
    </source>
</evidence>
<comment type="cofactor">
    <cofactor evidence="1">
        <name>Mg(2+)</name>
        <dbReference type="ChEBI" id="CHEBI:18420"/>
    </cofactor>
</comment>
<name>A0ABV7Y5X5_9ACTN</name>
<dbReference type="InterPro" id="IPR000092">
    <property type="entry name" value="Polyprenyl_synt"/>
</dbReference>
<evidence type="ECO:0000256" key="3">
    <source>
        <dbReference type="ARBA" id="ARBA00022679"/>
    </source>
</evidence>
<protein>
    <submittedName>
        <fullName evidence="8">Polyprenyl synthetase family protein</fullName>
        <ecNumber evidence="8">2.5.1.-</ecNumber>
    </submittedName>
</protein>
<sequence length="355" mass="37516">MSTSVTLPTIPRQASPFQPGSSPLKVLGASIPGVADGLDRVETTMHRLATSSAVPDVNDVALRIVSAGGKRLRSVLALSSALAWGGSVTDELVTAAACIELLHAGSLVHDDLLDDAEERRGVRTINAEWGTGHAVMIGDFIIVRASQAAMVSLRQPISDELASAAVDLVDGQFLEMQDAYVLGRTRDNARRSVALKTGALFRASCAVGARCVGAGDGGVDRMREFGTKFGVLFQILDDLLDLAGSAETIGKPVGNDLRQGVYTLPLLGVLEDRRLTGVRALLRERPRQLTDADVAEILAAVRSTDLVERTLAHCHALADDAAVALPPLASEEIGDILRALPASYVYWAESVLAHS</sequence>
<dbReference type="EC" id="2.5.1.-" evidence="8"/>
<dbReference type="SUPFAM" id="SSF48576">
    <property type="entry name" value="Terpenoid synthases"/>
    <property type="match status" value="1"/>
</dbReference>
<evidence type="ECO:0000256" key="4">
    <source>
        <dbReference type="ARBA" id="ARBA00022723"/>
    </source>
</evidence>
<evidence type="ECO:0000256" key="6">
    <source>
        <dbReference type="RuleBase" id="RU004466"/>
    </source>
</evidence>
<accession>A0ABV7Y5X5</accession>
<dbReference type="InterPro" id="IPR033749">
    <property type="entry name" value="Polyprenyl_synt_CS"/>
</dbReference>
<evidence type="ECO:0000256" key="5">
    <source>
        <dbReference type="ARBA" id="ARBA00022842"/>
    </source>
</evidence>
<feature type="region of interest" description="Disordered" evidence="7">
    <location>
        <begin position="1"/>
        <end position="21"/>
    </location>
</feature>
<keyword evidence="9" id="KW-1185">Reference proteome</keyword>
<comment type="caution">
    <text evidence="8">The sequence shown here is derived from an EMBL/GenBank/DDBJ whole genome shotgun (WGS) entry which is preliminary data.</text>
</comment>
<comment type="similarity">
    <text evidence="2 6">Belongs to the FPP/GGPP synthase family.</text>
</comment>
<dbReference type="PROSITE" id="PS00723">
    <property type="entry name" value="POLYPRENYL_SYNTHASE_1"/>
    <property type="match status" value="1"/>
</dbReference>